<keyword evidence="3" id="KW-0862">Zinc</keyword>
<comment type="similarity">
    <text evidence="1">Belongs to the Gfa family.</text>
</comment>
<evidence type="ECO:0000313" key="6">
    <source>
        <dbReference type="Proteomes" id="UP000529637"/>
    </source>
</evidence>
<dbReference type="PANTHER" id="PTHR28620">
    <property type="entry name" value="CENTROMERE PROTEIN V"/>
    <property type="match status" value="1"/>
</dbReference>
<dbReference type="Pfam" id="PF04828">
    <property type="entry name" value="GFA"/>
    <property type="match status" value="1"/>
</dbReference>
<dbReference type="EMBL" id="JABWMJ010000007">
    <property type="protein sequence ID" value="NUZ07238.1"/>
    <property type="molecule type" value="Genomic_DNA"/>
</dbReference>
<accession>A0A7Y6NQ15</accession>
<dbReference type="PANTHER" id="PTHR28620:SF1">
    <property type="entry name" value="CENP-V_GFA DOMAIN-CONTAINING PROTEIN"/>
    <property type="match status" value="1"/>
</dbReference>
<dbReference type="InterPro" id="IPR011057">
    <property type="entry name" value="Mss4-like_sf"/>
</dbReference>
<sequence>MSEPALQTFFGSCHCGAVRFSIESDFPELTTCDCSICRRKNAVMVKVPESRLRLLAGDEHLTEYRFHTHTARHYFCKVCGIYPFHRKRVTPDHFGVNVFCLEGFDPAGIPVRQTVGAGMP</sequence>
<keyword evidence="2" id="KW-0479">Metal-binding</keyword>
<comment type="caution">
    <text evidence="5">The sequence shown here is derived from an EMBL/GenBank/DDBJ whole genome shotgun (WGS) entry which is preliminary data.</text>
</comment>
<protein>
    <submittedName>
        <fullName evidence="5">GFA family protein</fullName>
    </submittedName>
</protein>
<dbReference type="GO" id="GO:0046872">
    <property type="term" value="F:metal ion binding"/>
    <property type="evidence" value="ECO:0007669"/>
    <property type="project" value="UniProtKB-KW"/>
</dbReference>
<dbReference type="RefSeq" id="WP_176070090.1">
    <property type="nucleotide sequence ID" value="NZ_JABWMJ010000007.1"/>
</dbReference>
<evidence type="ECO:0000256" key="1">
    <source>
        <dbReference type="ARBA" id="ARBA00005495"/>
    </source>
</evidence>
<evidence type="ECO:0000313" key="5">
    <source>
        <dbReference type="EMBL" id="NUZ07238.1"/>
    </source>
</evidence>
<dbReference type="InterPro" id="IPR006913">
    <property type="entry name" value="CENP-V/GFA"/>
</dbReference>
<name>A0A7Y6NQ15_9BURK</name>
<evidence type="ECO:0000256" key="3">
    <source>
        <dbReference type="ARBA" id="ARBA00022833"/>
    </source>
</evidence>
<dbReference type="AlphaFoldDB" id="A0A7Y6NQ15"/>
<evidence type="ECO:0000259" key="4">
    <source>
        <dbReference type="PROSITE" id="PS51891"/>
    </source>
</evidence>
<feature type="domain" description="CENP-V/GFA" evidence="4">
    <location>
        <begin position="9"/>
        <end position="120"/>
    </location>
</feature>
<proteinExistence type="inferred from homology"/>
<organism evidence="5 6">
    <name type="scientific">Piscinibacter koreensis</name>
    <dbReference type="NCBI Taxonomy" id="2742824"/>
    <lineage>
        <taxon>Bacteria</taxon>
        <taxon>Pseudomonadati</taxon>
        <taxon>Pseudomonadota</taxon>
        <taxon>Betaproteobacteria</taxon>
        <taxon>Burkholderiales</taxon>
        <taxon>Sphaerotilaceae</taxon>
        <taxon>Piscinibacter</taxon>
    </lineage>
</organism>
<dbReference type="Proteomes" id="UP000529637">
    <property type="component" value="Unassembled WGS sequence"/>
</dbReference>
<dbReference type="InterPro" id="IPR052355">
    <property type="entry name" value="CENP-V-like"/>
</dbReference>
<keyword evidence="6" id="KW-1185">Reference proteome</keyword>
<dbReference type="PROSITE" id="PS51891">
    <property type="entry name" value="CENP_V_GFA"/>
    <property type="match status" value="1"/>
</dbReference>
<dbReference type="Gene3D" id="2.170.150.70">
    <property type="match status" value="1"/>
</dbReference>
<gene>
    <name evidence="5" type="ORF">HQN59_15860</name>
</gene>
<evidence type="ECO:0000256" key="2">
    <source>
        <dbReference type="ARBA" id="ARBA00022723"/>
    </source>
</evidence>
<dbReference type="SUPFAM" id="SSF51316">
    <property type="entry name" value="Mss4-like"/>
    <property type="match status" value="1"/>
</dbReference>
<dbReference type="GO" id="GO:0016846">
    <property type="term" value="F:carbon-sulfur lyase activity"/>
    <property type="evidence" value="ECO:0007669"/>
    <property type="project" value="InterPro"/>
</dbReference>
<reference evidence="5 6" key="1">
    <citation type="submission" date="2020-06" db="EMBL/GenBank/DDBJ databases">
        <title>Schlegella sp. ID0723 isolated from air conditioner.</title>
        <authorList>
            <person name="Kim D.Y."/>
            <person name="Kim D.-U."/>
        </authorList>
    </citation>
    <scope>NUCLEOTIDE SEQUENCE [LARGE SCALE GENOMIC DNA]</scope>
    <source>
        <strain evidence="5 6">ID0723</strain>
    </source>
</reference>